<accession>A0ABV8AL64</accession>
<dbReference type="Proteomes" id="UP001595812">
    <property type="component" value="Unassembled WGS sequence"/>
</dbReference>
<proteinExistence type="predicted"/>
<evidence type="ECO:0000313" key="2">
    <source>
        <dbReference type="Proteomes" id="UP001595812"/>
    </source>
</evidence>
<dbReference type="EMBL" id="JBHSAT010000005">
    <property type="protein sequence ID" value="MFC3877695.1"/>
    <property type="molecule type" value="Genomic_DNA"/>
</dbReference>
<gene>
    <name evidence="1" type="ORF">ACFOSX_10680</name>
</gene>
<protein>
    <submittedName>
        <fullName evidence="1">Uncharacterized protein</fullName>
    </submittedName>
</protein>
<organism evidence="1 2">
    <name type="scientific">Winogradskyella maritima</name>
    <dbReference type="NCBI Taxonomy" id="1517766"/>
    <lineage>
        <taxon>Bacteria</taxon>
        <taxon>Pseudomonadati</taxon>
        <taxon>Bacteroidota</taxon>
        <taxon>Flavobacteriia</taxon>
        <taxon>Flavobacteriales</taxon>
        <taxon>Flavobacteriaceae</taxon>
        <taxon>Winogradskyella</taxon>
    </lineage>
</organism>
<dbReference type="RefSeq" id="WP_386100595.1">
    <property type="nucleotide sequence ID" value="NZ_JBHSAT010000005.1"/>
</dbReference>
<reference evidence="2" key="1">
    <citation type="journal article" date="2019" name="Int. J. Syst. Evol. Microbiol.">
        <title>The Global Catalogue of Microorganisms (GCM) 10K type strain sequencing project: providing services to taxonomists for standard genome sequencing and annotation.</title>
        <authorList>
            <consortium name="The Broad Institute Genomics Platform"/>
            <consortium name="The Broad Institute Genome Sequencing Center for Infectious Disease"/>
            <person name="Wu L."/>
            <person name="Ma J."/>
        </authorList>
    </citation>
    <scope>NUCLEOTIDE SEQUENCE [LARGE SCALE GENOMIC DNA]</scope>
    <source>
        <strain evidence="2">CECT 8979</strain>
    </source>
</reference>
<sequence length="190" mass="22163">MYKTTLKYLLLCVFGVALFNCEGRRTSYNAIKESIVEFNSENSLERINYVPKQHFERQVDSTLTNGFKVSIKSLSNDNFVELVGKSSGGITQKTRHRNSDFIIEVLKDNRMVFSSTYDRQSFFKLVNELDTSKEHLILNSINLNQEFSLSEQLVFIDVSYKNVRDNRYYDFVMRIEDNGKATIQLNHVRT</sequence>
<comment type="caution">
    <text evidence="1">The sequence shown here is derived from an EMBL/GenBank/DDBJ whole genome shotgun (WGS) entry which is preliminary data.</text>
</comment>
<name>A0ABV8AL64_9FLAO</name>
<evidence type="ECO:0000313" key="1">
    <source>
        <dbReference type="EMBL" id="MFC3877695.1"/>
    </source>
</evidence>
<keyword evidence="2" id="KW-1185">Reference proteome</keyword>